<gene>
    <name evidence="2" type="ORF">AAL_05009</name>
</gene>
<sequence length="451" mass="52181">MAKFATGPPWLAGLPAEILLEVYQHLDIQAMVELSLVNHEFQAFFQRHRVDIILPIIIRDFSPLNELLQVYTASVQDIAFSGHYKPRTILFQRFQGDHGLDMGHSASGSLALVRRKNAIPARSDGQREMRDQSSGTSKEIVLTGRDLNHILRYCRIVSEWEGLFPQMRWYHQPEDCRLLRPHEQVRLRRALYRWWMYGIHFHGEFPRPRPAHPEPFVDDVRTSQIRYYSTAELLELMDFLETVRDIITHYICPRLDPTPLHQAYTDASETGGGSLFHTLDQPLLSVDVAKREQSLRTSWLDQSHWGRVVKTYAKLGPESLLYYFNNISSYPRQRLLADVWVRHPSFAFDQESIQVAVRCVLDERDWSEDQIDLAEHGVGGIIDFDDERDHDRLGLQGDASPDGRLPNGFMPVQSHSRWSPRGDDGSLLYDFRRFPNFGSQRYAFPALGALN</sequence>
<comment type="caution">
    <text evidence="2">The sequence shown here is derived from an EMBL/GenBank/DDBJ whole genome shotgun (WGS) entry which is preliminary data.</text>
</comment>
<feature type="domain" description="F-box" evidence="1">
    <location>
        <begin position="8"/>
        <end position="57"/>
    </location>
</feature>
<dbReference type="Proteomes" id="UP000078544">
    <property type="component" value="Unassembled WGS sequence"/>
</dbReference>
<dbReference type="EMBL" id="AZGY01000010">
    <property type="protein sequence ID" value="KZZ94898.1"/>
    <property type="molecule type" value="Genomic_DNA"/>
</dbReference>
<dbReference type="InterPro" id="IPR001810">
    <property type="entry name" value="F-box_dom"/>
</dbReference>
<reference evidence="2 3" key="1">
    <citation type="journal article" date="2016" name="Genome Biol. Evol.">
        <title>Divergent and convergent evolution of fungal pathogenicity.</title>
        <authorList>
            <person name="Shang Y."/>
            <person name="Xiao G."/>
            <person name="Zheng P."/>
            <person name="Cen K."/>
            <person name="Zhan S."/>
            <person name="Wang C."/>
        </authorList>
    </citation>
    <scope>NUCLEOTIDE SEQUENCE [LARGE SCALE GENOMIC DNA]</scope>
    <source>
        <strain evidence="2 3">RCEF 2490</strain>
    </source>
</reference>
<evidence type="ECO:0000313" key="3">
    <source>
        <dbReference type="Proteomes" id="UP000078544"/>
    </source>
</evidence>
<dbReference type="PROSITE" id="PS50181">
    <property type="entry name" value="FBOX"/>
    <property type="match status" value="1"/>
</dbReference>
<keyword evidence="3" id="KW-1185">Reference proteome</keyword>
<accession>A0A168B7A3</accession>
<organism evidence="2 3">
    <name type="scientific">Moelleriella libera RCEF 2490</name>
    <dbReference type="NCBI Taxonomy" id="1081109"/>
    <lineage>
        <taxon>Eukaryota</taxon>
        <taxon>Fungi</taxon>
        <taxon>Dikarya</taxon>
        <taxon>Ascomycota</taxon>
        <taxon>Pezizomycotina</taxon>
        <taxon>Sordariomycetes</taxon>
        <taxon>Hypocreomycetidae</taxon>
        <taxon>Hypocreales</taxon>
        <taxon>Clavicipitaceae</taxon>
        <taxon>Moelleriella</taxon>
    </lineage>
</organism>
<evidence type="ECO:0000259" key="1">
    <source>
        <dbReference type="PROSITE" id="PS50181"/>
    </source>
</evidence>
<protein>
    <submittedName>
        <fullName evidence="2">F-box domain protein</fullName>
    </submittedName>
</protein>
<name>A0A168B7A3_9HYPO</name>
<evidence type="ECO:0000313" key="2">
    <source>
        <dbReference type="EMBL" id="KZZ94898.1"/>
    </source>
</evidence>
<dbReference type="STRING" id="1081109.A0A168B7A3"/>
<dbReference type="AlphaFoldDB" id="A0A168B7A3"/>
<proteinExistence type="predicted"/>
<dbReference type="OrthoDB" id="1638493at2759"/>